<organism evidence="3 4">
    <name type="scientific">Candidatus Ornithomonoglobus intestinigallinarum</name>
    <dbReference type="NCBI Taxonomy" id="2840894"/>
    <lineage>
        <taxon>Bacteria</taxon>
        <taxon>Bacillati</taxon>
        <taxon>Bacillota</taxon>
        <taxon>Clostridia</taxon>
        <taxon>Candidatus Ornithomonoglobus</taxon>
    </lineage>
</organism>
<keyword evidence="2" id="KW-0732">Signal</keyword>
<reference evidence="3" key="2">
    <citation type="journal article" date="2021" name="PeerJ">
        <title>Extensive microbial diversity within the chicken gut microbiome revealed by metagenomics and culture.</title>
        <authorList>
            <person name="Gilroy R."/>
            <person name="Ravi A."/>
            <person name="Getino M."/>
            <person name="Pursley I."/>
            <person name="Horton D.L."/>
            <person name="Alikhan N.F."/>
            <person name="Baker D."/>
            <person name="Gharbi K."/>
            <person name="Hall N."/>
            <person name="Watson M."/>
            <person name="Adriaenssens E.M."/>
            <person name="Foster-Nyarko E."/>
            <person name="Jarju S."/>
            <person name="Secka A."/>
            <person name="Antonio M."/>
            <person name="Oren A."/>
            <person name="Chaudhuri R.R."/>
            <person name="La Ragione R."/>
            <person name="Hildebrand F."/>
            <person name="Pallen M.J."/>
        </authorList>
    </citation>
    <scope>NUCLEOTIDE SEQUENCE</scope>
    <source>
        <strain evidence="3">CHK181-108</strain>
    </source>
</reference>
<gene>
    <name evidence="3" type="ORF">IAA60_09230</name>
</gene>
<feature type="region of interest" description="Disordered" evidence="1">
    <location>
        <begin position="285"/>
        <end position="334"/>
    </location>
</feature>
<protein>
    <submittedName>
        <fullName evidence="3">Uncharacterized protein</fullName>
    </submittedName>
</protein>
<sequence>MKNSLKKLLCGICALAFSAAMFSAVAFADETESASAAAAAGDTADMADAAEVTEEVIDQNAVLLEADNLYNMIKDESVPDSEPEFIAANLMSQGLLSEVVYHLETYTDAPTLRPNVFAAIDDMLDSPTDAVLGEEAADDENADPETKVLDTKVYKHTYEIDEAAGLTSADADPETYGVATSVVQTFKKGTDALTSITWDFNLAPMSDEDTEKDITVKAIAEGGQEDGGNNYQEFILPTVEVNGEFTIGIILNGWVPAGDSHEVEDTSFVTTTFEYADGDTADVTDEETVTDAAEDETAEEETVTDETVEELETAEEEAAEVPVEEAVETAADAE</sequence>
<accession>A0A9D1H3W4</accession>
<dbReference type="Proteomes" id="UP000824165">
    <property type="component" value="Unassembled WGS sequence"/>
</dbReference>
<evidence type="ECO:0000313" key="3">
    <source>
        <dbReference type="EMBL" id="HIT86065.1"/>
    </source>
</evidence>
<dbReference type="EMBL" id="DVLU01000099">
    <property type="protein sequence ID" value="HIT86065.1"/>
    <property type="molecule type" value="Genomic_DNA"/>
</dbReference>
<comment type="caution">
    <text evidence="3">The sequence shown here is derived from an EMBL/GenBank/DDBJ whole genome shotgun (WGS) entry which is preliminary data.</text>
</comment>
<name>A0A9D1H3W4_9FIRM</name>
<evidence type="ECO:0000256" key="1">
    <source>
        <dbReference type="SAM" id="MobiDB-lite"/>
    </source>
</evidence>
<evidence type="ECO:0000256" key="2">
    <source>
        <dbReference type="SAM" id="SignalP"/>
    </source>
</evidence>
<reference evidence="3" key="1">
    <citation type="submission" date="2020-10" db="EMBL/GenBank/DDBJ databases">
        <authorList>
            <person name="Gilroy R."/>
        </authorList>
    </citation>
    <scope>NUCLEOTIDE SEQUENCE</scope>
    <source>
        <strain evidence="3">CHK181-108</strain>
    </source>
</reference>
<feature type="signal peptide" evidence="2">
    <location>
        <begin position="1"/>
        <end position="28"/>
    </location>
</feature>
<dbReference type="AlphaFoldDB" id="A0A9D1H3W4"/>
<proteinExistence type="predicted"/>
<evidence type="ECO:0000313" key="4">
    <source>
        <dbReference type="Proteomes" id="UP000824165"/>
    </source>
</evidence>
<feature type="chain" id="PRO_5039533240" evidence="2">
    <location>
        <begin position="29"/>
        <end position="334"/>
    </location>
</feature>